<dbReference type="Proteomes" id="UP000469430">
    <property type="component" value="Unassembled WGS sequence"/>
</dbReference>
<sequence length="288" mass="32093">METDDQRRLLGRFIRSHRERIAPEGPLRRRRTPGLRREELAQRAGIGVTWCAWIEQGRPIAIAPATLGRLADALVLTAAERAYLFELAGRRDPQAPPSPLAHQAPEAISALVQALPHPAYGLDPLWNACCWNAAAAHLFGDWLGGEGCPQANLLRYTFTAASARALIPDWDNRARRLLAEFRADAARLRDDPRFTALVDDLRTQSPLFDEEWEAQSVLAREGGERLFDHPADGRLTYRQHTLNPAERRDYKLVVLVPVQAELPPGRPQPDERASRADGGRQHAPGNTG</sequence>
<organism evidence="3 4">
    <name type="scientific">Croceibacterium xixiisoli</name>
    <dbReference type="NCBI Taxonomy" id="1476466"/>
    <lineage>
        <taxon>Bacteria</taxon>
        <taxon>Pseudomonadati</taxon>
        <taxon>Pseudomonadota</taxon>
        <taxon>Alphaproteobacteria</taxon>
        <taxon>Sphingomonadales</taxon>
        <taxon>Erythrobacteraceae</taxon>
        <taxon>Croceibacterium</taxon>
    </lineage>
</organism>
<gene>
    <name evidence="3" type="ORF">GRI97_05320</name>
</gene>
<dbReference type="RefSeq" id="WP_161390052.1">
    <property type="nucleotide sequence ID" value="NZ_JBHSCP010000001.1"/>
</dbReference>
<feature type="region of interest" description="Disordered" evidence="1">
    <location>
        <begin position="259"/>
        <end position="288"/>
    </location>
</feature>
<feature type="domain" description="HTH cro/C1-type" evidence="2">
    <location>
        <begin position="13"/>
        <end position="81"/>
    </location>
</feature>
<dbReference type="Gene3D" id="3.30.450.180">
    <property type="match status" value="1"/>
</dbReference>
<protein>
    <submittedName>
        <fullName evidence="3">Helix-turn-helix domain-containing protein</fullName>
    </submittedName>
</protein>
<proteinExistence type="predicted"/>
<reference evidence="3 4" key="1">
    <citation type="submission" date="2019-12" db="EMBL/GenBank/DDBJ databases">
        <title>Genomic-based taxomic classification of the family Erythrobacteraceae.</title>
        <authorList>
            <person name="Xu L."/>
        </authorList>
    </citation>
    <scope>NUCLEOTIDE SEQUENCE [LARGE SCALE GENOMIC DNA]</scope>
    <source>
        <strain evidence="3 4">S36</strain>
    </source>
</reference>
<dbReference type="SMART" id="SM00530">
    <property type="entry name" value="HTH_XRE"/>
    <property type="match status" value="1"/>
</dbReference>
<evidence type="ECO:0000313" key="3">
    <source>
        <dbReference type="EMBL" id="MXO98404.1"/>
    </source>
</evidence>
<dbReference type="Gene3D" id="1.10.260.40">
    <property type="entry name" value="lambda repressor-like DNA-binding domains"/>
    <property type="match status" value="1"/>
</dbReference>
<evidence type="ECO:0000256" key="1">
    <source>
        <dbReference type="SAM" id="MobiDB-lite"/>
    </source>
</evidence>
<feature type="compositionally biased region" description="Basic and acidic residues" evidence="1">
    <location>
        <begin position="268"/>
        <end position="280"/>
    </location>
</feature>
<evidence type="ECO:0000259" key="2">
    <source>
        <dbReference type="SMART" id="SM00530"/>
    </source>
</evidence>
<comment type="caution">
    <text evidence="3">The sequence shown here is derived from an EMBL/GenBank/DDBJ whole genome shotgun (WGS) entry which is preliminary data.</text>
</comment>
<dbReference type="Pfam" id="PF17765">
    <property type="entry name" value="MLTR_LBD"/>
    <property type="match status" value="1"/>
</dbReference>
<dbReference type="AlphaFoldDB" id="A0A6I4TR96"/>
<dbReference type="InterPro" id="IPR041413">
    <property type="entry name" value="MLTR_LBD"/>
</dbReference>
<dbReference type="GO" id="GO:0003677">
    <property type="term" value="F:DNA binding"/>
    <property type="evidence" value="ECO:0007669"/>
    <property type="project" value="InterPro"/>
</dbReference>
<dbReference type="Pfam" id="PF13560">
    <property type="entry name" value="HTH_31"/>
    <property type="match status" value="1"/>
</dbReference>
<accession>A0A6I4TR96</accession>
<dbReference type="OrthoDB" id="5346389at2"/>
<dbReference type="InterPro" id="IPR010982">
    <property type="entry name" value="Lambda_DNA-bd_dom_sf"/>
</dbReference>
<dbReference type="SUPFAM" id="SSF47413">
    <property type="entry name" value="lambda repressor-like DNA-binding domains"/>
    <property type="match status" value="1"/>
</dbReference>
<name>A0A6I4TR96_9SPHN</name>
<evidence type="ECO:0000313" key="4">
    <source>
        <dbReference type="Proteomes" id="UP000469430"/>
    </source>
</evidence>
<dbReference type="PANTHER" id="PTHR35010:SF2">
    <property type="entry name" value="BLL4672 PROTEIN"/>
    <property type="match status" value="1"/>
</dbReference>
<dbReference type="EMBL" id="WTYJ01000001">
    <property type="protein sequence ID" value="MXO98404.1"/>
    <property type="molecule type" value="Genomic_DNA"/>
</dbReference>
<dbReference type="PANTHER" id="PTHR35010">
    <property type="entry name" value="BLL4672 PROTEIN-RELATED"/>
    <property type="match status" value="1"/>
</dbReference>
<dbReference type="InterPro" id="IPR001387">
    <property type="entry name" value="Cro/C1-type_HTH"/>
</dbReference>
<keyword evidence="4" id="KW-1185">Reference proteome</keyword>